<organism evidence="1 3">
    <name type="scientific">Didymodactylos carnosus</name>
    <dbReference type="NCBI Taxonomy" id="1234261"/>
    <lineage>
        <taxon>Eukaryota</taxon>
        <taxon>Metazoa</taxon>
        <taxon>Spiralia</taxon>
        <taxon>Gnathifera</taxon>
        <taxon>Rotifera</taxon>
        <taxon>Eurotatoria</taxon>
        <taxon>Bdelloidea</taxon>
        <taxon>Philodinida</taxon>
        <taxon>Philodinidae</taxon>
        <taxon>Didymodactylos</taxon>
    </lineage>
</organism>
<dbReference type="EMBL" id="CAJNOK010036676">
    <property type="protein sequence ID" value="CAF1524553.1"/>
    <property type="molecule type" value="Genomic_DNA"/>
</dbReference>
<dbReference type="Proteomes" id="UP000682733">
    <property type="component" value="Unassembled WGS sequence"/>
</dbReference>
<comment type="caution">
    <text evidence="1">The sequence shown here is derived from an EMBL/GenBank/DDBJ whole genome shotgun (WGS) entry which is preliminary data.</text>
</comment>
<evidence type="ECO:0000313" key="3">
    <source>
        <dbReference type="Proteomes" id="UP000677228"/>
    </source>
</evidence>
<proteinExistence type="predicted"/>
<accession>A0A8S2FNU9</accession>
<protein>
    <submittedName>
        <fullName evidence="1">Uncharacterized protein</fullName>
    </submittedName>
</protein>
<dbReference type="AlphaFoldDB" id="A0A8S2FNU9"/>
<reference evidence="1" key="1">
    <citation type="submission" date="2021-02" db="EMBL/GenBank/DDBJ databases">
        <authorList>
            <person name="Nowell W R."/>
        </authorList>
    </citation>
    <scope>NUCLEOTIDE SEQUENCE</scope>
</reference>
<sequence>EKNRPHLDFEDLKMSEEEFYMWTGWGREELGIMTNSVPKSFGQSPNRSSELAVIIFWLKLRTNLSYDQIGTLMNYKTPLTDQRKRVSEACAAVQQALIRNFVPKYLGVQHLSRSEALKHQTPYTKTFFGDNVALILDGTYFYIHKGQDHQYNRDTYSGQKNGIWSKLYQYYFQTAMLSIVSVHSLRMPMMQK</sequence>
<dbReference type="EMBL" id="CAJOBA010058846">
    <property type="protein sequence ID" value="CAF4311304.1"/>
    <property type="molecule type" value="Genomic_DNA"/>
</dbReference>
<name>A0A8S2FNU9_9BILA</name>
<evidence type="ECO:0000313" key="1">
    <source>
        <dbReference type="EMBL" id="CAF1524553.1"/>
    </source>
</evidence>
<evidence type="ECO:0000313" key="2">
    <source>
        <dbReference type="EMBL" id="CAF4311304.1"/>
    </source>
</evidence>
<gene>
    <name evidence="1" type="ORF">OVA965_LOCUS37947</name>
    <name evidence="2" type="ORF">TMI583_LOCUS39079</name>
</gene>
<dbReference type="Proteomes" id="UP000677228">
    <property type="component" value="Unassembled WGS sequence"/>
</dbReference>
<feature type="non-terminal residue" evidence="1">
    <location>
        <position position="1"/>
    </location>
</feature>